<dbReference type="Proteomes" id="UP000500767">
    <property type="component" value="Plasmid unnamed1"/>
</dbReference>
<organism evidence="2 3">
    <name type="scientific">Lichenicola cladoniae</name>
    <dbReference type="NCBI Taxonomy" id="1484109"/>
    <lineage>
        <taxon>Bacteria</taxon>
        <taxon>Pseudomonadati</taxon>
        <taxon>Pseudomonadota</taxon>
        <taxon>Alphaproteobacteria</taxon>
        <taxon>Acetobacterales</taxon>
        <taxon>Acetobacteraceae</taxon>
        <taxon>Lichenicola</taxon>
    </lineage>
</organism>
<evidence type="ECO:0000313" key="2">
    <source>
        <dbReference type="EMBL" id="QKE92909.1"/>
    </source>
</evidence>
<protein>
    <submittedName>
        <fullName evidence="2">Uncharacterized protein</fullName>
    </submittedName>
</protein>
<evidence type="ECO:0000313" key="3">
    <source>
        <dbReference type="Proteomes" id="UP000500767"/>
    </source>
</evidence>
<name>A0A6M8HWD5_9PROT</name>
<dbReference type="RefSeq" id="WP_172443528.1">
    <property type="nucleotide sequence ID" value="NZ_CP053709.1"/>
</dbReference>
<reference evidence="2 3" key="1">
    <citation type="journal article" date="2014" name="World J. Microbiol. Biotechnol.">
        <title>Biodiversity and physiological characteristics of Antarctic and Arctic lichens-associated bacteria.</title>
        <authorList>
            <person name="Lee Y.M."/>
            <person name="Kim E.H."/>
            <person name="Lee H.K."/>
            <person name="Hong S.G."/>
        </authorList>
    </citation>
    <scope>NUCLEOTIDE SEQUENCE [LARGE SCALE GENOMIC DNA]</scope>
    <source>
        <strain evidence="2 3">PAMC 26569</strain>
        <plasmid evidence="2">unnamed1</plasmid>
    </source>
</reference>
<keyword evidence="2" id="KW-0614">Plasmid</keyword>
<sequence length="73" mass="7399">MMLLTGGRSMVGIEGASDIGCMPSLGVRRGREGIPVRADLAQPVVAGLTGLNRPGADGPYPPQAPRSAATRIG</sequence>
<feature type="region of interest" description="Disordered" evidence="1">
    <location>
        <begin position="50"/>
        <end position="73"/>
    </location>
</feature>
<dbReference type="EMBL" id="CP053709">
    <property type="protein sequence ID" value="QKE92909.1"/>
    <property type="molecule type" value="Genomic_DNA"/>
</dbReference>
<dbReference type="KEGG" id="lck:HN018_22030"/>
<gene>
    <name evidence="2" type="ORF">HN018_22030</name>
</gene>
<proteinExistence type="predicted"/>
<evidence type="ECO:0000256" key="1">
    <source>
        <dbReference type="SAM" id="MobiDB-lite"/>
    </source>
</evidence>
<geneLocation type="plasmid" evidence="2 3">
    <name>unnamed1</name>
</geneLocation>
<accession>A0A6M8HWD5</accession>
<dbReference type="AlphaFoldDB" id="A0A6M8HWD5"/>
<keyword evidence="3" id="KW-1185">Reference proteome</keyword>